<dbReference type="EMBL" id="GL349458">
    <property type="protein sequence ID" value="KNC49906.1"/>
    <property type="molecule type" value="Genomic_DNA"/>
</dbReference>
<evidence type="ECO:0000313" key="5">
    <source>
        <dbReference type="Proteomes" id="UP000054408"/>
    </source>
</evidence>
<dbReference type="AlphaFoldDB" id="A0A0L0DCQ7"/>
<dbReference type="InterPro" id="IPR036034">
    <property type="entry name" value="PDZ_sf"/>
</dbReference>
<organism evidence="4 5">
    <name type="scientific">Thecamonas trahens ATCC 50062</name>
    <dbReference type="NCBI Taxonomy" id="461836"/>
    <lineage>
        <taxon>Eukaryota</taxon>
        <taxon>Apusozoa</taxon>
        <taxon>Apusomonadida</taxon>
        <taxon>Apusomonadidae</taxon>
        <taxon>Thecamonas</taxon>
    </lineage>
</organism>
<feature type="coiled-coil region" evidence="1">
    <location>
        <begin position="266"/>
        <end position="461"/>
    </location>
</feature>
<dbReference type="SUPFAM" id="SSF50156">
    <property type="entry name" value="PDZ domain-like"/>
    <property type="match status" value="1"/>
</dbReference>
<dbReference type="OrthoDB" id="2187496at2759"/>
<dbReference type="Proteomes" id="UP000054408">
    <property type="component" value="Unassembled WGS sequence"/>
</dbReference>
<dbReference type="Gene3D" id="2.30.42.10">
    <property type="match status" value="1"/>
</dbReference>
<feature type="region of interest" description="Disordered" evidence="2">
    <location>
        <begin position="45"/>
        <end position="68"/>
    </location>
</feature>
<dbReference type="STRING" id="461836.A0A0L0DCQ7"/>
<protein>
    <recommendedName>
        <fullName evidence="3">PDZ domain-containing protein</fullName>
    </recommendedName>
</protein>
<evidence type="ECO:0000313" key="4">
    <source>
        <dbReference type="EMBL" id="KNC49906.1"/>
    </source>
</evidence>
<evidence type="ECO:0000256" key="1">
    <source>
        <dbReference type="SAM" id="Coils"/>
    </source>
</evidence>
<dbReference type="RefSeq" id="XP_013757387.1">
    <property type="nucleotide sequence ID" value="XM_013901933.1"/>
</dbReference>
<evidence type="ECO:0000259" key="3">
    <source>
        <dbReference type="Pfam" id="PF13180"/>
    </source>
</evidence>
<keyword evidence="1" id="KW-0175">Coiled coil</keyword>
<proteinExistence type="predicted"/>
<dbReference type="GeneID" id="25565428"/>
<reference evidence="4 5" key="1">
    <citation type="submission" date="2010-05" db="EMBL/GenBank/DDBJ databases">
        <title>The Genome Sequence of Thecamonas trahens ATCC 50062.</title>
        <authorList>
            <consortium name="The Broad Institute Genome Sequencing Platform"/>
            <person name="Russ C."/>
            <person name="Cuomo C."/>
            <person name="Shea T."/>
            <person name="Young S.K."/>
            <person name="Zeng Q."/>
            <person name="Koehrsen M."/>
            <person name="Haas B."/>
            <person name="Borodovsky M."/>
            <person name="Guigo R."/>
            <person name="Alvarado L."/>
            <person name="Berlin A."/>
            <person name="Bochicchio J."/>
            <person name="Borenstein D."/>
            <person name="Chapman S."/>
            <person name="Chen Z."/>
            <person name="Freedman E."/>
            <person name="Gellesch M."/>
            <person name="Goldberg J."/>
            <person name="Griggs A."/>
            <person name="Gujja S."/>
            <person name="Heilman E."/>
            <person name="Heiman D."/>
            <person name="Hepburn T."/>
            <person name="Howarth C."/>
            <person name="Jen D."/>
            <person name="Larson L."/>
            <person name="Mehta T."/>
            <person name="Park D."/>
            <person name="Pearson M."/>
            <person name="Roberts A."/>
            <person name="Saif S."/>
            <person name="Shenoy N."/>
            <person name="Sisk P."/>
            <person name="Stolte C."/>
            <person name="Sykes S."/>
            <person name="Thomson T."/>
            <person name="Walk T."/>
            <person name="White J."/>
            <person name="Yandava C."/>
            <person name="Burger G."/>
            <person name="Gray M.W."/>
            <person name="Holland P.W.H."/>
            <person name="King N."/>
            <person name="Lang F.B.F."/>
            <person name="Roger A.J."/>
            <person name="Ruiz-Trillo I."/>
            <person name="Lander E."/>
            <person name="Nusbaum C."/>
        </authorList>
    </citation>
    <scope>NUCLEOTIDE SEQUENCE [LARGE SCALE GENOMIC DNA]</scope>
    <source>
        <strain evidence="4 5">ATCC 50062</strain>
    </source>
</reference>
<keyword evidence="5" id="KW-1185">Reference proteome</keyword>
<feature type="coiled-coil region" evidence="1">
    <location>
        <begin position="501"/>
        <end position="538"/>
    </location>
</feature>
<dbReference type="InterPro" id="IPR001478">
    <property type="entry name" value="PDZ"/>
</dbReference>
<sequence length="681" mass="74611">MSWPTLIALPLGLPAPAGPGLRSPSRSRVPGGLRSHLVLSPQPLGAGARRVLPPVPAAGREPGPGDGNAVVPDHAALDALAEAFELVLVDGAGKPVASSTAAARVAGRSAGGRPLTSGHDALVVVAAESAHHPVHSATQALDLAGLGVSGAVELWTGASFDGEAFAAHATASRHALESHGRGGHSVLAFVPPAHVDAFATRYEYLKNRVGLAVIELVTKLSSRSVASEIRLDKVVVELGIRERDAFAGRGLSEGLGDISIEEELVRKAELREALLAEQKAEKARREMLFQKELERARSEKKELVRATEEHALLALSMSENADLKQRLAAVEKINSDLEQLSSSVAGEAERNRELMEQWYDAFAHHQELLEKAKDEKKRSVALEKQRAERERMELKLKALKERTDAQRALARAKEEQRERTAEVRRIAAEKARIEAEKREAEKRAEVQRRKLERQLELELEAKSQLSTSMTRTVGRVFKLAQDDLKLRKKSEERSTELAAAMQAEKERKLEIEARMAAYQEEIVQRDDAREQLLQLKVEIGIAVTNHNYVKKRHGPQGELIKDVTKAVKIVSVHEGGPAEIAGLRAGDIVLKAGNIEVVDRTAFLHVQHAAFVGETEIFRVIRKGTPLNIRVQYGAVGKTLDEVIELRDRAGEAWCEARDSAIDDVSDLGRQLLMLQQSHDQ</sequence>
<accession>A0A0L0DCQ7</accession>
<name>A0A0L0DCQ7_THETB</name>
<gene>
    <name evidence="4" type="ORF">AMSG_06207</name>
</gene>
<evidence type="ECO:0000256" key="2">
    <source>
        <dbReference type="SAM" id="MobiDB-lite"/>
    </source>
</evidence>
<feature type="domain" description="PDZ" evidence="3">
    <location>
        <begin position="539"/>
        <end position="631"/>
    </location>
</feature>
<dbReference type="Pfam" id="PF13180">
    <property type="entry name" value="PDZ_2"/>
    <property type="match status" value="1"/>
</dbReference>